<keyword evidence="1 8" id="KW-0813">Transport</keyword>
<name>A0A845SLB1_9GAMM</name>
<feature type="signal peptide" evidence="9">
    <location>
        <begin position="1"/>
        <end position="19"/>
    </location>
</feature>
<keyword evidence="3 8" id="KW-0812">Transmembrane</keyword>
<dbReference type="GO" id="GO:0005384">
    <property type="term" value="F:manganese ion transmembrane transporter activity"/>
    <property type="evidence" value="ECO:0007669"/>
    <property type="project" value="UniProtKB-UniRule"/>
</dbReference>
<reference evidence="10 11" key="1">
    <citation type="submission" date="2019-12" db="EMBL/GenBank/DDBJ databases">
        <authorList>
            <person name="Lee S.D."/>
        </authorList>
    </citation>
    <scope>NUCLEOTIDE SEQUENCE [LARGE SCALE GENOMIC DNA]</scope>
    <source>
        <strain evidence="10 11">SAP-6</strain>
    </source>
</reference>
<comment type="function">
    <text evidence="8">Probably functions as a manganese efflux pump.</text>
</comment>
<evidence type="ECO:0000256" key="3">
    <source>
        <dbReference type="ARBA" id="ARBA00022692"/>
    </source>
</evidence>
<dbReference type="NCBIfam" id="NF008546">
    <property type="entry name" value="PRK11469.1"/>
    <property type="match status" value="1"/>
</dbReference>
<evidence type="ECO:0000256" key="4">
    <source>
        <dbReference type="ARBA" id="ARBA00022989"/>
    </source>
</evidence>
<dbReference type="Proteomes" id="UP000461443">
    <property type="component" value="Unassembled WGS sequence"/>
</dbReference>
<gene>
    <name evidence="8 10" type="primary">mntP</name>
    <name evidence="10" type="ORF">GRH90_13590</name>
</gene>
<dbReference type="RefSeq" id="WP_162366496.1">
    <property type="nucleotide sequence ID" value="NZ_WUBS01000009.1"/>
</dbReference>
<evidence type="ECO:0000256" key="8">
    <source>
        <dbReference type="HAMAP-Rule" id="MF_01521"/>
    </source>
</evidence>
<dbReference type="AlphaFoldDB" id="A0A845SLB1"/>
<keyword evidence="11" id="KW-1185">Reference proteome</keyword>
<evidence type="ECO:0000256" key="7">
    <source>
        <dbReference type="ARBA" id="ARBA00023211"/>
    </source>
</evidence>
<keyword evidence="7 8" id="KW-0464">Manganese</keyword>
<evidence type="ECO:0000313" key="10">
    <source>
        <dbReference type="EMBL" id="NDL63776.1"/>
    </source>
</evidence>
<comment type="caution">
    <text evidence="10">The sequence shown here is derived from an EMBL/GenBank/DDBJ whole genome shotgun (WGS) entry which is preliminary data.</text>
</comment>
<dbReference type="Pfam" id="PF02659">
    <property type="entry name" value="Mntp"/>
    <property type="match status" value="1"/>
</dbReference>
<organism evidence="10 11">
    <name type="scientific">Acerihabitans arboris</name>
    <dbReference type="NCBI Taxonomy" id="2691583"/>
    <lineage>
        <taxon>Bacteria</taxon>
        <taxon>Pseudomonadati</taxon>
        <taxon>Pseudomonadota</taxon>
        <taxon>Gammaproteobacteria</taxon>
        <taxon>Enterobacterales</taxon>
        <taxon>Pectobacteriaceae</taxon>
        <taxon>Acerihabitans</taxon>
    </lineage>
</organism>
<dbReference type="InterPro" id="IPR003810">
    <property type="entry name" value="Mntp/YtaF"/>
</dbReference>
<feature type="transmembrane region" description="Helical" evidence="8">
    <location>
        <begin position="106"/>
        <end position="131"/>
    </location>
</feature>
<keyword evidence="5 8" id="KW-0406">Ion transport</keyword>
<keyword evidence="9" id="KW-0732">Signal</keyword>
<dbReference type="PANTHER" id="PTHR35529:SF1">
    <property type="entry name" value="MANGANESE EFFLUX PUMP MNTP-RELATED"/>
    <property type="match status" value="1"/>
</dbReference>
<dbReference type="HAMAP" id="MF_01521">
    <property type="entry name" value="MntP_pump"/>
    <property type="match status" value="1"/>
</dbReference>
<keyword evidence="6 8" id="KW-0472">Membrane</keyword>
<evidence type="ECO:0000256" key="2">
    <source>
        <dbReference type="ARBA" id="ARBA00022475"/>
    </source>
</evidence>
<feature type="transmembrane region" description="Helical" evidence="8">
    <location>
        <begin position="137"/>
        <end position="158"/>
    </location>
</feature>
<dbReference type="InterPro" id="IPR022929">
    <property type="entry name" value="Put_MntP"/>
</dbReference>
<evidence type="ECO:0000256" key="9">
    <source>
        <dbReference type="SAM" id="SignalP"/>
    </source>
</evidence>
<comment type="caution">
    <text evidence="8">Lacks conserved residue(s) required for the propagation of feature annotation.</text>
</comment>
<keyword evidence="2 8" id="KW-1003">Cell membrane</keyword>
<evidence type="ECO:0000313" key="11">
    <source>
        <dbReference type="Proteomes" id="UP000461443"/>
    </source>
</evidence>
<protein>
    <recommendedName>
        <fullName evidence="8">Putative manganese efflux pump MntP</fullName>
    </recommendedName>
</protein>
<dbReference type="GO" id="GO:0005886">
    <property type="term" value="C:plasma membrane"/>
    <property type="evidence" value="ECO:0007669"/>
    <property type="project" value="UniProtKB-SubCell"/>
</dbReference>
<feature type="transmembrane region" description="Helical" evidence="8">
    <location>
        <begin position="165"/>
        <end position="183"/>
    </location>
</feature>
<evidence type="ECO:0000256" key="5">
    <source>
        <dbReference type="ARBA" id="ARBA00023065"/>
    </source>
</evidence>
<accession>A0A845SLB1</accession>
<sequence length="190" mass="20142">MNMYATMILAFAMSMDAFAASIGKGATLERPGLKEALRTGAIFGAVEAITPVIGWMMGITASKYIVAWDHWLAFTLLAILGGRMVIHGFCKKTLENDRSRRKHGFWLLVTTAIATSLDAMAVGVGLAFLQVNILTTALAIGTATLVMASSGVLLGRFLGPVMGKWAEILGGVVLIGIGCNILIEHLGLFS</sequence>
<proteinExistence type="inferred from homology"/>
<comment type="similarity">
    <text evidence="8">Belongs to the MntP (TC 9.B.29) family.</text>
</comment>
<comment type="subcellular location">
    <subcellularLocation>
        <location evidence="8">Cell membrane</location>
        <topology evidence="8">Multi-pass membrane protein</topology>
    </subcellularLocation>
</comment>
<evidence type="ECO:0000256" key="1">
    <source>
        <dbReference type="ARBA" id="ARBA00022448"/>
    </source>
</evidence>
<dbReference type="PANTHER" id="PTHR35529">
    <property type="entry name" value="MANGANESE EFFLUX PUMP MNTP-RELATED"/>
    <property type="match status" value="1"/>
</dbReference>
<dbReference type="EMBL" id="WUBS01000009">
    <property type="protein sequence ID" value="NDL63776.1"/>
    <property type="molecule type" value="Genomic_DNA"/>
</dbReference>
<keyword evidence="4 8" id="KW-1133">Transmembrane helix</keyword>
<feature type="transmembrane region" description="Helical" evidence="8">
    <location>
        <begin position="65"/>
        <end position="86"/>
    </location>
</feature>
<feature type="chain" id="PRO_5033017498" description="Putative manganese efflux pump MntP" evidence="9">
    <location>
        <begin position="20"/>
        <end position="190"/>
    </location>
</feature>
<reference evidence="10 11" key="2">
    <citation type="submission" date="2020-02" db="EMBL/GenBank/DDBJ databases">
        <title>The new genus of Enterobacteriales.</title>
        <authorList>
            <person name="Kim I.S."/>
        </authorList>
    </citation>
    <scope>NUCLEOTIDE SEQUENCE [LARGE SCALE GENOMIC DNA]</scope>
    <source>
        <strain evidence="10 11">SAP-6</strain>
    </source>
</reference>
<evidence type="ECO:0000256" key="6">
    <source>
        <dbReference type="ARBA" id="ARBA00023136"/>
    </source>
</evidence>